<dbReference type="PANTHER" id="PTHR24061">
    <property type="entry name" value="CALCIUM-SENSING RECEPTOR-RELATED"/>
    <property type="match status" value="1"/>
</dbReference>
<keyword evidence="16" id="KW-1185">Reference proteome</keyword>
<dbReference type="InterPro" id="IPR017979">
    <property type="entry name" value="GPCR_3_CS"/>
</dbReference>
<keyword evidence="10" id="KW-0325">Glycoprotein</keyword>
<gene>
    <name evidence="15" type="primary">LOC114645423</name>
</gene>
<name>A0A8C4X784_ERPCA</name>
<dbReference type="InterPro" id="IPR001828">
    <property type="entry name" value="ANF_lig-bd_rcpt"/>
</dbReference>
<dbReference type="Proteomes" id="UP000694620">
    <property type="component" value="Chromosome 2"/>
</dbReference>
<evidence type="ECO:0000256" key="13">
    <source>
        <dbReference type="SAM" id="SignalP"/>
    </source>
</evidence>
<feature type="transmembrane region" description="Helical" evidence="12">
    <location>
        <begin position="668"/>
        <end position="688"/>
    </location>
</feature>
<dbReference type="Ensembl" id="ENSECRT00000010838.1">
    <property type="protein sequence ID" value="ENSECRP00000010661.1"/>
    <property type="gene ID" value="ENSECRG00000007081.1"/>
</dbReference>
<evidence type="ECO:0000256" key="9">
    <source>
        <dbReference type="ARBA" id="ARBA00023170"/>
    </source>
</evidence>
<dbReference type="Pfam" id="PF00003">
    <property type="entry name" value="7tm_3"/>
    <property type="match status" value="2"/>
</dbReference>
<dbReference type="AlphaFoldDB" id="A0A8C4X784"/>
<evidence type="ECO:0000256" key="2">
    <source>
        <dbReference type="ARBA" id="ARBA00007242"/>
    </source>
</evidence>
<dbReference type="InterPro" id="IPR028082">
    <property type="entry name" value="Peripla_BP_I"/>
</dbReference>
<dbReference type="InterPro" id="IPR017978">
    <property type="entry name" value="GPCR_3_C"/>
</dbReference>
<feature type="signal peptide" evidence="13">
    <location>
        <begin position="1"/>
        <end position="16"/>
    </location>
</feature>
<feature type="transmembrane region" description="Helical" evidence="12">
    <location>
        <begin position="543"/>
        <end position="569"/>
    </location>
</feature>
<keyword evidence="6 12" id="KW-1133">Transmembrane helix</keyword>
<feature type="domain" description="G-protein coupled receptors family 3 profile" evidence="14">
    <location>
        <begin position="544"/>
        <end position="770"/>
    </location>
</feature>
<keyword evidence="8 12" id="KW-0472">Membrane</keyword>
<organism evidence="15 16">
    <name type="scientific">Erpetoichthys calabaricus</name>
    <name type="common">Rope fish</name>
    <name type="synonym">Calamoichthys calabaricus</name>
    <dbReference type="NCBI Taxonomy" id="27687"/>
    <lineage>
        <taxon>Eukaryota</taxon>
        <taxon>Metazoa</taxon>
        <taxon>Chordata</taxon>
        <taxon>Craniata</taxon>
        <taxon>Vertebrata</taxon>
        <taxon>Euteleostomi</taxon>
        <taxon>Actinopterygii</taxon>
        <taxon>Polypteriformes</taxon>
        <taxon>Polypteridae</taxon>
        <taxon>Erpetoichthys</taxon>
    </lineage>
</organism>
<keyword evidence="7" id="KW-0297">G-protein coupled receptor</keyword>
<dbReference type="InterPro" id="IPR038550">
    <property type="entry name" value="GPCR_3_9-Cys_sf"/>
</dbReference>
<keyword evidence="5 13" id="KW-0732">Signal</keyword>
<evidence type="ECO:0000256" key="7">
    <source>
        <dbReference type="ARBA" id="ARBA00023040"/>
    </source>
</evidence>
<evidence type="ECO:0000313" key="16">
    <source>
        <dbReference type="Proteomes" id="UP000694620"/>
    </source>
</evidence>
<evidence type="ECO:0000313" key="15">
    <source>
        <dbReference type="Ensembl" id="ENSECRP00000010661.1"/>
    </source>
</evidence>
<evidence type="ECO:0000256" key="3">
    <source>
        <dbReference type="ARBA" id="ARBA00022475"/>
    </source>
</evidence>
<dbReference type="PANTHER" id="PTHR24061:SF528">
    <property type="entry name" value="C-FAMILY ODORANT RECEPTOR OLFCD2-RELATED"/>
    <property type="match status" value="1"/>
</dbReference>
<dbReference type="SUPFAM" id="SSF53822">
    <property type="entry name" value="Periplasmic binding protein-like I"/>
    <property type="match status" value="1"/>
</dbReference>
<evidence type="ECO:0000256" key="1">
    <source>
        <dbReference type="ARBA" id="ARBA00004651"/>
    </source>
</evidence>
<keyword evidence="4 12" id="KW-0812">Transmembrane</keyword>
<dbReference type="PROSITE" id="PS00981">
    <property type="entry name" value="G_PROTEIN_RECEP_F3_3"/>
    <property type="match status" value="1"/>
</dbReference>
<dbReference type="Gene3D" id="2.10.50.30">
    <property type="entry name" value="GPCR, family 3, nine cysteines domain"/>
    <property type="match status" value="1"/>
</dbReference>
<accession>A0A8C4X784</accession>
<feature type="transmembrane region" description="Helical" evidence="12">
    <location>
        <begin position="581"/>
        <end position="602"/>
    </location>
</feature>
<dbReference type="PRINTS" id="PR01535">
    <property type="entry name" value="VOMERONASL2R"/>
</dbReference>
<keyword evidence="3" id="KW-1003">Cell membrane</keyword>
<evidence type="ECO:0000256" key="12">
    <source>
        <dbReference type="SAM" id="Phobius"/>
    </source>
</evidence>
<dbReference type="InterPro" id="IPR000068">
    <property type="entry name" value="GPCR_3_Ca_sens_rcpt-rel"/>
</dbReference>
<feature type="transmembrane region" description="Helical" evidence="12">
    <location>
        <begin position="700"/>
        <end position="720"/>
    </location>
</feature>
<dbReference type="FunFam" id="2.10.50.30:FF:000002">
    <property type="entry name" value="Vomeronasal 2 receptor, h1"/>
    <property type="match status" value="1"/>
</dbReference>
<evidence type="ECO:0000259" key="14">
    <source>
        <dbReference type="PROSITE" id="PS50259"/>
    </source>
</evidence>
<evidence type="ECO:0000256" key="4">
    <source>
        <dbReference type="ARBA" id="ARBA00022692"/>
    </source>
</evidence>
<evidence type="ECO:0000256" key="10">
    <source>
        <dbReference type="ARBA" id="ARBA00023180"/>
    </source>
</evidence>
<dbReference type="GeneTree" id="ENSGT01150000286997"/>
<dbReference type="InterPro" id="IPR011500">
    <property type="entry name" value="GPCR_3_9-Cys_dom"/>
</dbReference>
<evidence type="ECO:0000256" key="8">
    <source>
        <dbReference type="ARBA" id="ARBA00023136"/>
    </source>
</evidence>
<feature type="transmembrane region" description="Helical" evidence="12">
    <location>
        <begin position="732"/>
        <end position="755"/>
    </location>
</feature>
<dbReference type="Pfam" id="PF07562">
    <property type="entry name" value="NCD3G"/>
    <property type="match status" value="1"/>
</dbReference>
<dbReference type="GO" id="GO:0004930">
    <property type="term" value="F:G protein-coupled receptor activity"/>
    <property type="evidence" value="ECO:0007669"/>
    <property type="project" value="UniProtKB-KW"/>
</dbReference>
<evidence type="ECO:0000256" key="6">
    <source>
        <dbReference type="ARBA" id="ARBA00022989"/>
    </source>
</evidence>
<keyword evidence="11" id="KW-0807">Transducer</keyword>
<evidence type="ECO:0000256" key="11">
    <source>
        <dbReference type="ARBA" id="ARBA00023224"/>
    </source>
</evidence>
<dbReference type="InterPro" id="IPR000337">
    <property type="entry name" value="GPCR_3"/>
</dbReference>
<reference evidence="15" key="1">
    <citation type="submission" date="2021-06" db="EMBL/GenBank/DDBJ databases">
        <authorList>
            <consortium name="Wellcome Sanger Institute Data Sharing"/>
        </authorList>
    </citation>
    <scope>NUCLEOTIDE SEQUENCE [LARGE SCALE GENOMIC DNA]</scope>
</reference>
<comment type="subcellular location">
    <subcellularLocation>
        <location evidence="1">Cell membrane</location>
        <topology evidence="1">Multi-pass membrane protein</topology>
    </subcellularLocation>
</comment>
<proteinExistence type="inferred from homology"/>
<feature type="chain" id="PRO_5034328788" evidence="13">
    <location>
        <begin position="17"/>
        <end position="776"/>
    </location>
</feature>
<evidence type="ECO:0000256" key="5">
    <source>
        <dbReference type="ARBA" id="ARBA00022729"/>
    </source>
</evidence>
<dbReference type="Pfam" id="PF01094">
    <property type="entry name" value="ANF_receptor"/>
    <property type="match status" value="1"/>
</dbReference>
<protein>
    <submittedName>
        <fullName evidence="15">Extracellular calcium-sensing receptor-like</fullName>
    </submittedName>
</protein>
<reference evidence="15" key="2">
    <citation type="submission" date="2025-08" db="UniProtKB">
        <authorList>
            <consortium name="Ensembl"/>
        </authorList>
    </citation>
    <scope>IDENTIFICATION</scope>
</reference>
<dbReference type="InterPro" id="IPR004073">
    <property type="entry name" value="GPCR_3_vmron_rcpt_2"/>
</dbReference>
<dbReference type="PROSITE" id="PS50259">
    <property type="entry name" value="G_PROTEIN_RECEP_F3_4"/>
    <property type="match status" value="1"/>
</dbReference>
<keyword evidence="9" id="KW-0675">Receptor</keyword>
<dbReference type="PRINTS" id="PR00248">
    <property type="entry name" value="GPCRMGR"/>
</dbReference>
<dbReference type="GO" id="GO:0005886">
    <property type="term" value="C:plasma membrane"/>
    <property type="evidence" value="ECO:0007669"/>
    <property type="project" value="UniProtKB-SubCell"/>
</dbReference>
<sequence>MRVIFFIFLLIRGTHLSCQLWGKFSSSALAKDGDITFGGIFTLHYKGATPAVSYSAGPLNPGCVGFNLRAFRWAQGMIFAIEEINQDEYLLPNITLGYKIHDSCANPPEALRATLSLVNGEEDISILNSTCKDQSVAAVIGCSGSTQSITIARILGSFGIPQISYFSSCACLSDKHEFPTFFRTIPSDYFQVQAWVKVVKHFGWTWIGAFGSDDAYGHFGIQSFLEEIKKIDACIAFAEYFPAVYTKGKIQEHIELIKKSKAKVILVFATEIDMYILANELLKQNVTGIVWLASESWATAGLLSTKEMFGTLGGLLGLGIQRSSIKGIKDFLLRIHPADYPGNVYIKEFWETTFKYVSQLRITYNTYKAVYAIAHALHNVLFCENNTKVCHSVKEIEPWKVSTLCKVQFKVKTGDEIQFDHNGDPRPSYDIINWQLDVNGDVQYVDIGNFTLTKQELSDITTLDFIMEVITSSCSESCPPGTRKATREGEPICCFDCVPCAQDEISNSTDSIDCIRCPWNHWPNSMKNTCLPKAVEYLSFGEMMGIILSALGVAGACLTVFVAAVFFHFRSTPIVRANNSEISFLLLFSLLLCFLCSFLFIGEPSHWSCKLKHAAFGITFVLCISCVLGKTLVVIMAFKSTLPGHNIMKCFGPLQQRLKNTKYFKNRIIFECNLGSVAAFCFVLAFIGRKLPDNFNEAKYITFSMLIFCAVWITFIPAYLSSPGKYTVAVEVFAILSSSFGVLLCIFAPKCYIILLRPETNTKKHVMGRSTSSAKI</sequence>
<dbReference type="FunFam" id="3.40.50.2300:FF:000016">
    <property type="entry name" value="Taste 1 receptor member 2"/>
    <property type="match status" value="1"/>
</dbReference>
<dbReference type="Gene3D" id="3.40.50.2300">
    <property type="match status" value="4"/>
</dbReference>
<comment type="similarity">
    <text evidence="2">Belongs to the G-protein coupled receptor 3 family.</text>
</comment>
<reference evidence="15" key="3">
    <citation type="submission" date="2025-09" db="UniProtKB">
        <authorList>
            <consortium name="Ensembl"/>
        </authorList>
    </citation>
    <scope>IDENTIFICATION</scope>
</reference>
<feature type="transmembrane region" description="Helical" evidence="12">
    <location>
        <begin position="614"/>
        <end position="638"/>
    </location>
</feature>